<organism evidence="1 2">
    <name type="scientific">Buddleja alternifolia</name>
    <dbReference type="NCBI Taxonomy" id="168488"/>
    <lineage>
        <taxon>Eukaryota</taxon>
        <taxon>Viridiplantae</taxon>
        <taxon>Streptophyta</taxon>
        <taxon>Embryophyta</taxon>
        <taxon>Tracheophyta</taxon>
        <taxon>Spermatophyta</taxon>
        <taxon>Magnoliopsida</taxon>
        <taxon>eudicotyledons</taxon>
        <taxon>Gunneridae</taxon>
        <taxon>Pentapetalae</taxon>
        <taxon>asterids</taxon>
        <taxon>lamiids</taxon>
        <taxon>Lamiales</taxon>
        <taxon>Scrophulariaceae</taxon>
        <taxon>Buddlejeae</taxon>
        <taxon>Buddleja</taxon>
    </lineage>
</organism>
<name>A0AAV6WVK2_9LAMI</name>
<dbReference type="AlphaFoldDB" id="A0AAV6WVK2"/>
<dbReference type="EMBL" id="WHWC01000011">
    <property type="protein sequence ID" value="KAG8374451.1"/>
    <property type="molecule type" value="Genomic_DNA"/>
</dbReference>
<dbReference type="PANTHER" id="PTHR33181">
    <property type="entry name" value="OS01G0778500 PROTEIN"/>
    <property type="match status" value="1"/>
</dbReference>
<gene>
    <name evidence="1" type="ORF">BUALT_Bualt11G0133300</name>
</gene>
<dbReference type="PANTHER" id="PTHR33181:SF15">
    <property type="entry name" value="PROTEIN FAR1-RELATED SEQUENCE"/>
    <property type="match status" value="1"/>
</dbReference>
<evidence type="ECO:0000313" key="1">
    <source>
        <dbReference type="EMBL" id="KAG8374451.1"/>
    </source>
</evidence>
<comment type="caution">
    <text evidence="1">The sequence shown here is derived from an EMBL/GenBank/DDBJ whole genome shotgun (WGS) entry which is preliminary data.</text>
</comment>
<protein>
    <submittedName>
        <fullName evidence="1">Uncharacterized protein</fullName>
    </submittedName>
</protein>
<evidence type="ECO:0000313" key="2">
    <source>
        <dbReference type="Proteomes" id="UP000826271"/>
    </source>
</evidence>
<proteinExistence type="predicted"/>
<sequence>MEMKRKFWLSSIIKNSFLLRRKVDVLANAGASNLRHKATVKSRGLIALYKDMEACGEYEDIQVMWEMIHSTCPSNVQKNNRRGKRI</sequence>
<keyword evidence="2" id="KW-1185">Reference proteome</keyword>
<reference evidence="1" key="1">
    <citation type="submission" date="2019-10" db="EMBL/GenBank/DDBJ databases">
        <authorList>
            <person name="Zhang R."/>
            <person name="Pan Y."/>
            <person name="Wang J."/>
            <person name="Ma R."/>
            <person name="Yu S."/>
        </authorList>
    </citation>
    <scope>NUCLEOTIDE SEQUENCE</scope>
    <source>
        <strain evidence="1">LA-IB0</strain>
        <tissue evidence="1">Leaf</tissue>
    </source>
</reference>
<accession>A0AAV6WVK2</accession>
<dbReference type="Proteomes" id="UP000826271">
    <property type="component" value="Unassembled WGS sequence"/>
</dbReference>